<dbReference type="STRING" id="1802730.A2591_02575"/>
<dbReference type="Pfam" id="PF08327">
    <property type="entry name" value="AHSA1"/>
    <property type="match status" value="1"/>
</dbReference>
<feature type="domain" description="Activator of Hsp90 ATPase homologue 1/2-like C-terminal" evidence="2">
    <location>
        <begin position="11"/>
        <end position="148"/>
    </location>
</feature>
<comment type="similarity">
    <text evidence="1">Belongs to the AHA1 family.</text>
</comment>
<gene>
    <name evidence="3" type="ORF">A2591_02575</name>
</gene>
<evidence type="ECO:0000259" key="2">
    <source>
        <dbReference type="Pfam" id="PF08327"/>
    </source>
</evidence>
<evidence type="ECO:0000313" key="4">
    <source>
        <dbReference type="Proteomes" id="UP000178168"/>
    </source>
</evidence>
<protein>
    <recommendedName>
        <fullName evidence="2">Activator of Hsp90 ATPase homologue 1/2-like C-terminal domain-containing protein</fullName>
    </recommendedName>
</protein>
<dbReference type="EMBL" id="MHUZ01000002">
    <property type="protein sequence ID" value="OHA86360.1"/>
    <property type="molecule type" value="Genomic_DNA"/>
</dbReference>
<dbReference type="InterPro" id="IPR013538">
    <property type="entry name" value="ASHA1/2-like_C"/>
</dbReference>
<evidence type="ECO:0000256" key="1">
    <source>
        <dbReference type="ARBA" id="ARBA00006817"/>
    </source>
</evidence>
<comment type="caution">
    <text evidence="3">The sequence shown here is derived from an EMBL/GenBank/DDBJ whole genome shotgun (WGS) entry which is preliminary data.</text>
</comment>
<reference evidence="3 4" key="1">
    <citation type="journal article" date="2016" name="Nat. Commun.">
        <title>Thousands of microbial genomes shed light on interconnected biogeochemical processes in an aquifer system.</title>
        <authorList>
            <person name="Anantharaman K."/>
            <person name="Brown C.T."/>
            <person name="Hug L.A."/>
            <person name="Sharon I."/>
            <person name="Castelle C.J."/>
            <person name="Probst A.J."/>
            <person name="Thomas B.C."/>
            <person name="Singh A."/>
            <person name="Wilkins M.J."/>
            <person name="Karaoz U."/>
            <person name="Brodie E.L."/>
            <person name="Williams K.H."/>
            <person name="Hubbard S.S."/>
            <person name="Banfield J.F."/>
        </authorList>
    </citation>
    <scope>NUCLEOTIDE SEQUENCE [LARGE SCALE GENOMIC DNA]</scope>
</reference>
<sequence>MQKLHFEILINAPVEKVWNSMFEDATYREWTEAFHPGSYYKGSWEEGSKILFLGPGEDGKEGGMVSYIRENRPHEFVSIEHVGLVMDGVEDTTSEAVKKWTPAFENYTFTEKDGGTEVSVDIDLDDENKAMFEGVWPVALEKLKEIAER</sequence>
<accession>A0A1G2SMP5</accession>
<dbReference type="CDD" id="cd07814">
    <property type="entry name" value="SRPBCC_CalC_Aha1-like"/>
    <property type="match status" value="1"/>
</dbReference>
<dbReference type="Gene3D" id="3.30.530.20">
    <property type="match status" value="1"/>
</dbReference>
<dbReference type="AlphaFoldDB" id="A0A1G2SMP5"/>
<evidence type="ECO:0000313" key="3">
    <source>
        <dbReference type="EMBL" id="OHA86360.1"/>
    </source>
</evidence>
<proteinExistence type="inferred from homology"/>
<dbReference type="SUPFAM" id="SSF55961">
    <property type="entry name" value="Bet v1-like"/>
    <property type="match status" value="1"/>
</dbReference>
<dbReference type="InterPro" id="IPR023393">
    <property type="entry name" value="START-like_dom_sf"/>
</dbReference>
<name>A0A1G2SMP5_9BACT</name>
<organism evidence="3 4">
    <name type="scientific">Candidatus Yonathbacteria bacterium RIFOXYD1_FULL_52_36</name>
    <dbReference type="NCBI Taxonomy" id="1802730"/>
    <lineage>
        <taxon>Bacteria</taxon>
        <taxon>Candidatus Yonathiibacteriota</taxon>
    </lineage>
</organism>
<dbReference type="Proteomes" id="UP000178168">
    <property type="component" value="Unassembled WGS sequence"/>
</dbReference>